<dbReference type="GO" id="GO:0005524">
    <property type="term" value="F:ATP binding"/>
    <property type="evidence" value="ECO:0007669"/>
    <property type="project" value="UniProtKB-KW"/>
</dbReference>
<dbReference type="InterPro" id="IPR008271">
    <property type="entry name" value="Ser/Thr_kinase_AS"/>
</dbReference>
<evidence type="ECO:0000256" key="8">
    <source>
        <dbReference type="ARBA" id="ARBA00048679"/>
    </source>
</evidence>
<gene>
    <name evidence="10" type="ORF">EZS28_033383</name>
</gene>
<proteinExistence type="predicted"/>
<evidence type="ECO:0000256" key="5">
    <source>
        <dbReference type="ARBA" id="ARBA00022777"/>
    </source>
</evidence>
<dbReference type="InterPro" id="IPR000719">
    <property type="entry name" value="Prot_kinase_dom"/>
</dbReference>
<dbReference type="OrthoDB" id="4062651at2759"/>
<keyword evidence="3" id="KW-0808">Transferase</keyword>
<evidence type="ECO:0000313" key="10">
    <source>
        <dbReference type="EMBL" id="KAA6371089.1"/>
    </source>
</evidence>
<organism evidence="10 11">
    <name type="scientific">Streblomastix strix</name>
    <dbReference type="NCBI Taxonomy" id="222440"/>
    <lineage>
        <taxon>Eukaryota</taxon>
        <taxon>Metamonada</taxon>
        <taxon>Preaxostyla</taxon>
        <taxon>Oxymonadida</taxon>
        <taxon>Streblomastigidae</taxon>
        <taxon>Streblomastix</taxon>
    </lineage>
</organism>
<evidence type="ECO:0000259" key="9">
    <source>
        <dbReference type="PROSITE" id="PS50011"/>
    </source>
</evidence>
<evidence type="ECO:0000256" key="6">
    <source>
        <dbReference type="ARBA" id="ARBA00022840"/>
    </source>
</evidence>
<feature type="non-terminal residue" evidence="10">
    <location>
        <position position="294"/>
    </location>
</feature>
<name>A0A5J4UKR3_9EUKA</name>
<dbReference type="EC" id="2.7.11.1" evidence="1"/>
<dbReference type="GO" id="GO:0004674">
    <property type="term" value="F:protein serine/threonine kinase activity"/>
    <property type="evidence" value="ECO:0007669"/>
    <property type="project" value="UniProtKB-KW"/>
</dbReference>
<dbReference type="PANTHER" id="PTHR44899:SF3">
    <property type="entry name" value="SERINE_THREONINE-PROTEIN KINASE NEK1"/>
    <property type="match status" value="1"/>
</dbReference>
<dbReference type="SMART" id="SM00220">
    <property type="entry name" value="S_TKc"/>
    <property type="match status" value="1"/>
</dbReference>
<feature type="domain" description="Protein kinase" evidence="9">
    <location>
        <begin position="21"/>
        <end position="277"/>
    </location>
</feature>
<dbReference type="InterPro" id="IPR051131">
    <property type="entry name" value="NEK_Ser/Thr_kinase_NIMA"/>
</dbReference>
<evidence type="ECO:0000256" key="2">
    <source>
        <dbReference type="ARBA" id="ARBA00022527"/>
    </source>
</evidence>
<evidence type="ECO:0000256" key="3">
    <source>
        <dbReference type="ARBA" id="ARBA00022679"/>
    </source>
</evidence>
<dbReference type="InterPro" id="IPR011009">
    <property type="entry name" value="Kinase-like_dom_sf"/>
</dbReference>
<dbReference type="PROSITE" id="PS50011">
    <property type="entry name" value="PROTEIN_KINASE_DOM"/>
    <property type="match status" value="1"/>
</dbReference>
<protein>
    <recommendedName>
        <fullName evidence="1">non-specific serine/threonine protein kinase</fullName>
        <ecNumber evidence="1">2.7.11.1</ecNumber>
    </recommendedName>
</protein>
<dbReference type="Proteomes" id="UP000324800">
    <property type="component" value="Unassembled WGS sequence"/>
</dbReference>
<keyword evidence="4" id="KW-0547">Nucleotide-binding</keyword>
<keyword evidence="2" id="KW-0723">Serine/threonine-protein kinase</keyword>
<comment type="catalytic activity">
    <reaction evidence="8">
        <text>L-seryl-[protein] + ATP = O-phospho-L-seryl-[protein] + ADP + H(+)</text>
        <dbReference type="Rhea" id="RHEA:17989"/>
        <dbReference type="Rhea" id="RHEA-COMP:9863"/>
        <dbReference type="Rhea" id="RHEA-COMP:11604"/>
        <dbReference type="ChEBI" id="CHEBI:15378"/>
        <dbReference type="ChEBI" id="CHEBI:29999"/>
        <dbReference type="ChEBI" id="CHEBI:30616"/>
        <dbReference type="ChEBI" id="CHEBI:83421"/>
        <dbReference type="ChEBI" id="CHEBI:456216"/>
        <dbReference type="EC" id="2.7.11.1"/>
    </reaction>
</comment>
<dbReference type="Gene3D" id="1.10.510.10">
    <property type="entry name" value="Transferase(Phosphotransferase) domain 1"/>
    <property type="match status" value="1"/>
</dbReference>
<dbReference type="PANTHER" id="PTHR44899">
    <property type="entry name" value="CAMK FAMILY PROTEIN KINASE"/>
    <property type="match status" value="1"/>
</dbReference>
<evidence type="ECO:0000256" key="4">
    <source>
        <dbReference type="ARBA" id="ARBA00022741"/>
    </source>
</evidence>
<comment type="caution">
    <text evidence="10">The sequence shown here is derived from an EMBL/GenBank/DDBJ whole genome shotgun (WGS) entry which is preliminary data.</text>
</comment>
<dbReference type="PROSITE" id="PS00108">
    <property type="entry name" value="PROTEIN_KINASE_ST"/>
    <property type="match status" value="1"/>
</dbReference>
<accession>A0A5J4UKR3</accession>
<evidence type="ECO:0000256" key="7">
    <source>
        <dbReference type="ARBA" id="ARBA00047899"/>
    </source>
</evidence>
<evidence type="ECO:0000313" key="11">
    <source>
        <dbReference type="Proteomes" id="UP000324800"/>
    </source>
</evidence>
<evidence type="ECO:0000256" key="1">
    <source>
        <dbReference type="ARBA" id="ARBA00012513"/>
    </source>
</evidence>
<dbReference type="Pfam" id="PF00069">
    <property type="entry name" value="Pkinase"/>
    <property type="match status" value="1"/>
</dbReference>
<dbReference type="EMBL" id="SNRW01014789">
    <property type="protein sequence ID" value="KAA6371089.1"/>
    <property type="molecule type" value="Genomic_DNA"/>
</dbReference>
<dbReference type="AlphaFoldDB" id="A0A5J4UKR3"/>
<dbReference type="SUPFAM" id="SSF56112">
    <property type="entry name" value="Protein kinase-like (PK-like)"/>
    <property type="match status" value="1"/>
</dbReference>
<comment type="catalytic activity">
    <reaction evidence="7">
        <text>L-threonyl-[protein] + ATP = O-phospho-L-threonyl-[protein] + ADP + H(+)</text>
        <dbReference type="Rhea" id="RHEA:46608"/>
        <dbReference type="Rhea" id="RHEA-COMP:11060"/>
        <dbReference type="Rhea" id="RHEA-COMP:11605"/>
        <dbReference type="ChEBI" id="CHEBI:15378"/>
        <dbReference type="ChEBI" id="CHEBI:30013"/>
        <dbReference type="ChEBI" id="CHEBI:30616"/>
        <dbReference type="ChEBI" id="CHEBI:61977"/>
        <dbReference type="ChEBI" id="CHEBI:456216"/>
        <dbReference type="EC" id="2.7.11.1"/>
    </reaction>
</comment>
<reference evidence="10 11" key="1">
    <citation type="submission" date="2019-03" db="EMBL/GenBank/DDBJ databases">
        <title>Single cell metagenomics reveals metabolic interactions within the superorganism composed of flagellate Streblomastix strix and complex community of Bacteroidetes bacteria on its surface.</title>
        <authorList>
            <person name="Treitli S.C."/>
            <person name="Kolisko M."/>
            <person name="Husnik F."/>
            <person name="Keeling P."/>
            <person name="Hampl V."/>
        </authorList>
    </citation>
    <scope>NUCLEOTIDE SEQUENCE [LARGE SCALE GENOMIC DNA]</scope>
    <source>
        <strain evidence="10">ST1C</strain>
    </source>
</reference>
<keyword evidence="6" id="KW-0067">ATP-binding</keyword>
<sequence length="294" mass="33725">MSNSTQIQLAGLREETGVGLYELVSKLGNSLHSTIELVRDRVEKKKFAMKRMDISTESRRLRALLELNVMQRLRSPWAVQLVDSYIKGSEIAIVMEYCAGGDLRKCIGSISDLKLEKRVKVTWEIFAQMVIVLDCMHSQGIWHLDIKPENVFMLKEKQTGLKLGDFGVAFDSVLNKDKHPSLFQGTREYFSPERAREENYDYKADIWALGVIIYEMLSGTHPFYSISSYEMTNNIRNYSGIAGIEKDISAAKYNYKKNDDDRSNTSDGYDGYLGVYFNDGNFRQRKDQNLNSDK</sequence>
<keyword evidence="5 10" id="KW-0418">Kinase</keyword>